<gene>
    <name evidence="2" type="ORF">M72_21131</name>
</gene>
<dbReference type="PROSITE" id="PS51197">
    <property type="entry name" value="HTH_RRF2_2"/>
    <property type="match status" value="1"/>
</dbReference>
<name>A0A0M6WE91_9FIRM</name>
<protein>
    <submittedName>
        <fullName evidence="2">Transcriptional regulator, BadM/Rrf2 family</fullName>
    </submittedName>
</protein>
<dbReference type="GO" id="GO:0005829">
    <property type="term" value="C:cytosol"/>
    <property type="evidence" value="ECO:0007669"/>
    <property type="project" value="TreeGrafter"/>
</dbReference>
<sequence length="141" mass="15641">MMISAKSRYALRVMVDLAQHNSGEFIPVKEIATRQGISLKYLESIMTILTKGKMLESASGKGGGYRLIKQPLEYKVIEILQLIEGNLAPVACLCEGGKKCESTAECTTLPFWQGLEAVINDYLEKHTLEDMISQKTHSCES</sequence>
<dbReference type="GO" id="GO:0003700">
    <property type="term" value="F:DNA-binding transcription factor activity"/>
    <property type="evidence" value="ECO:0007669"/>
    <property type="project" value="TreeGrafter"/>
</dbReference>
<dbReference type="GO" id="GO:0003677">
    <property type="term" value="F:DNA binding"/>
    <property type="evidence" value="ECO:0007669"/>
    <property type="project" value="UniProtKB-KW"/>
</dbReference>
<dbReference type="InterPro" id="IPR036390">
    <property type="entry name" value="WH_DNA-bd_sf"/>
</dbReference>
<dbReference type="PANTHER" id="PTHR33221">
    <property type="entry name" value="WINGED HELIX-TURN-HELIX TRANSCRIPTIONAL REGULATOR, RRF2 FAMILY"/>
    <property type="match status" value="1"/>
</dbReference>
<reference evidence="3" key="1">
    <citation type="submission" date="2015-05" db="EMBL/GenBank/DDBJ databases">
        <authorList>
            <consortium name="Pathogen Informatics"/>
        </authorList>
    </citation>
    <scope>NUCLEOTIDE SEQUENCE [LARGE SCALE GENOMIC DNA]</scope>
    <source>
        <strain evidence="3">M72</strain>
    </source>
</reference>
<dbReference type="AlphaFoldDB" id="A0A0M6WE91"/>
<keyword evidence="1" id="KW-0238">DNA-binding</keyword>
<proteinExistence type="predicted"/>
<evidence type="ECO:0000313" key="2">
    <source>
        <dbReference type="EMBL" id="CRL34409.1"/>
    </source>
</evidence>
<dbReference type="Gene3D" id="1.10.10.10">
    <property type="entry name" value="Winged helix-like DNA-binding domain superfamily/Winged helix DNA-binding domain"/>
    <property type="match status" value="1"/>
</dbReference>
<dbReference type="SUPFAM" id="SSF46785">
    <property type="entry name" value="Winged helix' DNA-binding domain"/>
    <property type="match status" value="1"/>
</dbReference>
<accession>A0A0M6WE91</accession>
<dbReference type="OrthoDB" id="9808360at2"/>
<evidence type="ECO:0000313" key="3">
    <source>
        <dbReference type="Proteomes" id="UP000049979"/>
    </source>
</evidence>
<dbReference type="NCBIfam" id="TIGR00738">
    <property type="entry name" value="rrf2_super"/>
    <property type="match status" value="1"/>
</dbReference>
<evidence type="ECO:0000256" key="1">
    <source>
        <dbReference type="ARBA" id="ARBA00023125"/>
    </source>
</evidence>
<dbReference type="InterPro" id="IPR000944">
    <property type="entry name" value="Tscrpt_reg_Rrf2"/>
</dbReference>
<dbReference type="PANTHER" id="PTHR33221:SF5">
    <property type="entry name" value="HTH-TYPE TRANSCRIPTIONAL REGULATOR ISCR"/>
    <property type="match status" value="1"/>
</dbReference>
<organism evidence="2 3">
    <name type="scientific">Roseburia faecis</name>
    <dbReference type="NCBI Taxonomy" id="301302"/>
    <lineage>
        <taxon>Bacteria</taxon>
        <taxon>Bacillati</taxon>
        <taxon>Bacillota</taxon>
        <taxon>Clostridia</taxon>
        <taxon>Lachnospirales</taxon>
        <taxon>Lachnospiraceae</taxon>
        <taxon>Roseburia</taxon>
    </lineage>
</organism>
<dbReference type="STRING" id="301302.ERS852420_00380"/>
<dbReference type="InterPro" id="IPR036388">
    <property type="entry name" value="WH-like_DNA-bd_sf"/>
</dbReference>
<dbReference type="RefSeq" id="WP_055067161.1">
    <property type="nucleotide sequence ID" value="NZ_CP173697.1"/>
</dbReference>
<dbReference type="Pfam" id="PF02082">
    <property type="entry name" value="Rrf2"/>
    <property type="match status" value="1"/>
</dbReference>
<dbReference type="EMBL" id="CVRR01000006">
    <property type="protein sequence ID" value="CRL34409.1"/>
    <property type="molecule type" value="Genomic_DNA"/>
</dbReference>
<keyword evidence="3" id="KW-1185">Reference proteome</keyword>
<dbReference type="Proteomes" id="UP000049979">
    <property type="component" value="Unassembled WGS sequence"/>
</dbReference>